<evidence type="ECO:0000313" key="6">
    <source>
        <dbReference type="Proteomes" id="UP000554482"/>
    </source>
</evidence>
<dbReference type="PROSITE" id="PS51375">
    <property type="entry name" value="PPR"/>
    <property type="match status" value="7"/>
</dbReference>
<dbReference type="Proteomes" id="UP000554482">
    <property type="component" value="Unassembled WGS sequence"/>
</dbReference>
<feature type="repeat" description="PPR" evidence="3">
    <location>
        <begin position="171"/>
        <end position="205"/>
    </location>
</feature>
<comment type="similarity">
    <text evidence="1">Belongs to the PPR family. P subfamily.</text>
</comment>
<protein>
    <submittedName>
        <fullName evidence="5">Pentatricopeptide repeat-containing protein</fullName>
    </submittedName>
</protein>
<dbReference type="PANTHER" id="PTHR47936">
    <property type="entry name" value="PPR_LONG DOMAIN-CONTAINING PROTEIN"/>
    <property type="match status" value="1"/>
</dbReference>
<dbReference type="Pfam" id="PF13041">
    <property type="entry name" value="PPR_2"/>
    <property type="match status" value="1"/>
</dbReference>
<evidence type="ECO:0000259" key="4">
    <source>
        <dbReference type="Pfam" id="PF17177"/>
    </source>
</evidence>
<dbReference type="Pfam" id="PF17177">
    <property type="entry name" value="PPR_long"/>
    <property type="match status" value="1"/>
</dbReference>
<sequence>MENFILSGGVGFQSHITHSSPFLSHSFPFITTTTNNKKNTKNRFQSSLKEFAPKPFNFSSNSTDSLHNIRKNSYSARKAVIIDIQRAPNLDSALESYGEMLEVQDLNAILRYFGKLNKWKDVIQVFDWMKKHDKVNFASYSSFIKFMGKGFKAVKALEVYNSIQEESMRTNVSVCNSILGCLVRNGKFESSVKLFIQMKQGGLIPDVVTYSTLLSGCIKDKNGYSKALQLVQEMKDKGLQMDDVIYGTLLAVCASHNRCEEAEEYFQQMKEEGFKPNEFHYSSLLNAYSADGNYAKGDYLVKDMKSEGLVPNKVILTTLLKVYVRAGLFEKSREMLAELDELGYAQDEMPYCLLMDGLAKAGNIHEAKSIFDEMEKKDVKSDGYSYSIMISAFCRSGLLEEAKQLARDFEARHDRYDLVMLNTMLRAYCKAGEMESVMQMLRKMDELKISPDWNTFHILIKYFYKEKLYQLAYRTMVDMHSKGHQPDEELCYSLILQLGRVGAPSEAFCVYNMLRYSKRTIRKALHEKMLNILVGGGILKDAYVVVKDNAERISHASLKKFSISFMKKGNINLINDVVKAVHSTGHKIDQDVFHMAVSRYIEQPEKKELLLQLLNWMAGQGYLVDSSSRNLILKNSDLFGRHLIAEILSKQHKMSKSLRTQQTQSKGLGRTEV</sequence>
<feature type="repeat" description="PPR" evidence="3">
    <location>
        <begin position="242"/>
        <end position="276"/>
    </location>
</feature>
<evidence type="ECO:0000313" key="5">
    <source>
        <dbReference type="EMBL" id="KAF5198965.1"/>
    </source>
</evidence>
<dbReference type="GO" id="GO:0009507">
    <property type="term" value="C:chloroplast"/>
    <property type="evidence" value="ECO:0007669"/>
    <property type="project" value="TreeGrafter"/>
</dbReference>
<feature type="repeat" description="PPR" evidence="3">
    <location>
        <begin position="206"/>
        <end position="241"/>
    </location>
</feature>
<dbReference type="AlphaFoldDB" id="A0A7J6WR71"/>
<feature type="repeat" description="PPR" evidence="3">
    <location>
        <begin position="417"/>
        <end position="451"/>
    </location>
</feature>
<gene>
    <name evidence="5" type="ORF">FRX31_011452</name>
</gene>
<name>A0A7J6WR71_THATH</name>
<keyword evidence="2" id="KW-0677">Repeat</keyword>
<dbReference type="InterPro" id="IPR002885">
    <property type="entry name" value="PPR_rpt"/>
</dbReference>
<organism evidence="5 6">
    <name type="scientific">Thalictrum thalictroides</name>
    <name type="common">Rue-anemone</name>
    <name type="synonym">Anemone thalictroides</name>
    <dbReference type="NCBI Taxonomy" id="46969"/>
    <lineage>
        <taxon>Eukaryota</taxon>
        <taxon>Viridiplantae</taxon>
        <taxon>Streptophyta</taxon>
        <taxon>Embryophyta</taxon>
        <taxon>Tracheophyta</taxon>
        <taxon>Spermatophyta</taxon>
        <taxon>Magnoliopsida</taxon>
        <taxon>Ranunculales</taxon>
        <taxon>Ranunculaceae</taxon>
        <taxon>Thalictroideae</taxon>
        <taxon>Thalictrum</taxon>
    </lineage>
</organism>
<proteinExistence type="inferred from homology"/>
<feature type="repeat" description="PPR" evidence="3">
    <location>
        <begin position="382"/>
        <end position="412"/>
    </location>
</feature>
<feature type="domain" description="PROP1-like PPR" evidence="4">
    <location>
        <begin position="217"/>
        <end position="363"/>
    </location>
</feature>
<dbReference type="InterPro" id="IPR011990">
    <property type="entry name" value="TPR-like_helical_dom_sf"/>
</dbReference>
<dbReference type="Pfam" id="PF01535">
    <property type="entry name" value="PPR"/>
    <property type="match status" value="1"/>
</dbReference>
<accession>A0A7J6WR71</accession>
<dbReference type="PANTHER" id="PTHR47936:SF1">
    <property type="entry name" value="PENTATRICOPEPTIDE REPEAT-CONTAINING PROTEIN GUN1, CHLOROPLASTIC"/>
    <property type="match status" value="1"/>
</dbReference>
<dbReference type="InterPro" id="IPR033443">
    <property type="entry name" value="PROP1-like_PPR_dom"/>
</dbReference>
<dbReference type="OrthoDB" id="185373at2759"/>
<reference evidence="5 6" key="1">
    <citation type="submission" date="2020-06" db="EMBL/GenBank/DDBJ databases">
        <title>Transcriptomic and genomic resources for Thalictrum thalictroides and T. hernandezii: Facilitating candidate gene discovery in an emerging model plant lineage.</title>
        <authorList>
            <person name="Arias T."/>
            <person name="Riano-Pachon D.M."/>
            <person name="Di Stilio V.S."/>
        </authorList>
    </citation>
    <scope>NUCLEOTIDE SEQUENCE [LARGE SCALE GENOMIC DNA]</scope>
    <source>
        <strain evidence="6">cv. WT478/WT964</strain>
        <tissue evidence="5">Leaves</tissue>
    </source>
</reference>
<dbReference type="Pfam" id="PF12854">
    <property type="entry name" value="PPR_1"/>
    <property type="match status" value="1"/>
</dbReference>
<evidence type="ECO:0000256" key="1">
    <source>
        <dbReference type="ARBA" id="ARBA00007626"/>
    </source>
</evidence>
<dbReference type="EMBL" id="JABWDY010012639">
    <property type="protein sequence ID" value="KAF5198965.1"/>
    <property type="molecule type" value="Genomic_DNA"/>
</dbReference>
<keyword evidence="6" id="KW-1185">Reference proteome</keyword>
<evidence type="ECO:0000256" key="3">
    <source>
        <dbReference type="PROSITE-ProRule" id="PRU00708"/>
    </source>
</evidence>
<dbReference type="NCBIfam" id="TIGR00756">
    <property type="entry name" value="PPR"/>
    <property type="match status" value="8"/>
</dbReference>
<comment type="caution">
    <text evidence="5">The sequence shown here is derived from an EMBL/GenBank/DDBJ whole genome shotgun (WGS) entry which is preliminary data.</text>
</comment>
<evidence type="ECO:0000256" key="2">
    <source>
        <dbReference type="ARBA" id="ARBA00022737"/>
    </source>
</evidence>
<dbReference type="GO" id="GO:0031930">
    <property type="term" value="P:mitochondria-nucleus signaling pathway"/>
    <property type="evidence" value="ECO:0007669"/>
    <property type="project" value="TreeGrafter"/>
</dbReference>
<feature type="repeat" description="PPR" evidence="3">
    <location>
        <begin position="347"/>
        <end position="381"/>
    </location>
</feature>
<dbReference type="GO" id="GO:0010019">
    <property type="term" value="P:chloroplast-nucleus signaling pathway"/>
    <property type="evidence" value="ECO:0007669"/>
    <property type="project" value="TreeGrafter"/>
</dbReference>
<feature type="repeat" description="PPR" evidence="3">
    <location>
        <begin position="277"/>
        <end position="311"/>
    </location>
</feature>
<dbReference type="Gene3D" id="1.25.40.10">
    <property type="entry name" value="Tetratricopeptide repeat domain"/>
    <property type="match status" value="3"/>
</dbReference>